<dbReference type="Pfam" id="PF13279">
    <property type="entry name" value="4HBT_2"/>
    <property type="match status" value="1"/>
</dbReference>
<evidence type="ECO:0000256" key="2">
    <source>
        <dbReference type="ARBA" id="ARBA00022801"/>
    </source>
</evidence>
<evidence type="ECO:0000256" key="1">
    <source>
        <dbReference type="ARBA" id="ARBA00005953"/>
    </source>
</evidence>
<dbReference type="PANTHER" id="PTHR31793:SF27">
    <property type="entry name" value="NOVEL THIOESTERASE SUPERFAMILY DOMAIN AND SAPOSIN A-TYPE DOMAIN CONTAINING PROTEIN (0610012H03RIK)"/>
    <property type="match status" value="1"/>
</dbReference>
<dbReference type="SUPFAM" id="SSF54637">
    <property type="entry name" value="Thioesterase/thiol ester dehydrase-isomerase"/>
    <property type="match status" value="1"/>
</dbReference>
<dbReference type="AlphaFoldDB" id="A0A345P6G4"/>
<evidence type="ECO:0000313" key="4">
    <source>
        <dbReference type="Proteomes" id="UP000253940"/>
    </source>
</evidence>
<proteinExistence type="inferred from homology"/>
<dbReference type="InterPro" id="IPR050563">
    <property type="entry name" value="4-hydroxybenzoyl-CoA_TE"/>
</dbReference>
<organism evidence="3 4">
    <name type="scientific">Aquirhabdus parva</name>
    <dbReference type="NCBI Taxonomy" id="2283318"/>
    <lineage>
        <taxon>Bacteria</taxon>
        <taxon>Pseudomonadati</taxon>
        <taxon>Pseudomonadota</taxon>
        <taxon>Gammaproteobacteria</taxon>
        <taxon>Moraxellales</taxon>
        <taxon>Moraxellaceae</taxon>
        <taxon>Aquirhabdus</taxon>
    </lineage>
</organism>
<dbReference type="Gene3D" id="3.10.129.10">
    <property type="entry name" value="Hotdog Thioesterase"/>
    <property type="match status" value="1"/>
</dbReference>
<dbReference type="EMBL" id="CP031222">
    <property type="protein sequence ID" value="AXI02873.1"/>
    <property type="molecule type" value="Genomic_DNA"/>
</dbReference>
<dbReference type="GO" id="GO:0047617">
    <property type="term" value="F:fatty acyl-CoA hydrolase activity"/>
    <property type="evidence" value="ECO:0007669"/>
    <property type="project" value="TreeGrafter"/>
</dbReference>
<keyword evidence="2" id="KW-0378">Hydrolase</keyword>
<evidence type="ECO:0000313" key="3">
    <source>
        <dbReference type="EMBL" id="AXI02873.1"/>
    </source>
</evidence>
<dbReference type="CDD" id="cd00586">
    <property type="entry name" value="4HBT"/>
    <property type="match status" value="1"/>
</dbReference>
<protein>
    <submittedName>
        <fullName evidence="3">Acyl-CoA thioesterase</fullName>
    </submittedName>
</protein>
<dbReference type="RefSeq" id="WP_114898983.1">
    <property type="nucleotide sequence ID" value="NZ_CP031222.1"/>
</dbReference>
<dbReference type="InterPro" id="IPR029069">
    <property type="entry name" value="HotDog_dom_sf"/>
</dbReference>
<accession>A0A345P6G4</accession>
<dbReference type="OrthoDB" id="9799036at2"/>
<comment type="similarity">
    <text evidence="1">Belongs to the 4-hydroxybenzoyl-CoA thioesterase family.</text>
</comment>
<gene>
    <name evidence="3" type="ORF">HYN46_08500</name>
</gene>
<dbReference type="PANTHER" id="PTHR31793">
    <property type="entry name" value="4-HYDROXYBENZOYL-COA THIOESTERASE FAMILY MEMBER"/>
    <property type="match status" value="1"/>
</dbReference>
<reference evidence="3 4" key="1">
    <citation type="submission" date="2018-07" db="EMBL/GenBank/DDBJ databases">
        <title>Genome sequencing of Moraxellaceae gen. HYN0046.</title>
        <authorList>
            <person name="Kim M."/>
            <person name="Yi H."/>
        </authorList>
    </citation>
    <scope>NUCLEOTIDE SEQUENCE [LARGE SCALE GENOMIC DNA]</scope>
    <source>
        <strain evidence="3 4">HYN0046</strain>
    </source>
</reference>
<keyword evidence="4" id="KW-1185">Reference proteome</keyword>
<dbReference type="Proteomes" id="UP000253940">
    <property type="component" value="Chromosome"/>
</dbReference>
<dbReference type="KEGG" id="mbah:HYN46_08500"/>
<sequence>MTRATPHIRADYIWYTDIPTRWADNDIYGHVNNVMYYSYFDTIVNRYLIELGGLDIQHGHVIGLVVDSGCSYFSPVAFPDRLEGGLRVAHLGHSSVYYEIGIFHEGADATTAQGRFVHVFVDRESRKPVAIPADLREKLALLLKMESE</sequence>
<name>A0A345P6G4_9GAMM</name>